<dbReference type="PANTHER" id="PTHR13914">
    <property type="entry name" value="PROLINE OXIDASE"/>
    <property type="match status" value="1"/>
</dbReference>
<comment type="pathway">
    <text evidence="1">Amino-acid degradation; L-proline degradation into L-glutamate; L-glutamate from L-proline: step 1/2.</text>
</comment>
<dbReference type="PIRSF" id="PIRSF000196">
    <property type="entry name" value="Pro_dehydrog"/>
    <property type="match status" value="1"/>
</dbReference>
<evidence type="ECO:0000256" key="9">
    <source>
        <dbReference type="PIRSR" id="PIRSR000196-1"/>
    </source>
</evidence>
<keyword evidence="13" id="KW-1185">Reference proteome</keyword>
<evidence type="ECO:0000256" key="4">
    <source>
        <dbReference type="ARBA" id="ARBA00022741"/>
    </source>
</evidence>
<dbReference type="InterPro" id="IPR008219">
    <property type="entry name" value="PRODH_bac_arc"/>
</dbReference>
<dbReference type="InterPro" id="IPR002872">
    <property type="entry name" value="Proline_DH_dom"/>
</dbReference>
<evidence type="ECO:0000256" key="8">
    <source>
        <dbReference type="ARBA" id="ARBA00048779"/>
    </source>
</evidence>
<comment type="cofactor">
    <cofactor evidence="10">
        <name>FAD</name>
        <dbReference type="ChEBI" id="CHEBI:57692"/>
    </cofactor>
    <text evidence="10">Binds 1 FAD per subunit.</text>
</comment>
<dbReference type="GO" id="GO:0000166">
    <property type="term" value="F:nucleotide binding"/>
    <property type="evidence" value="ECO:0007669"/>
    <property type="project" value="UniProtKB-KW"/>
</dbReference>
<feature type="domain" description="Proline dehydrogenase" evidence="11">
    <location>
        <begin position="44"/>
        <end position="299"/>
    </location>
</feature>
<dbReference type="GO" id="GO:0010133">
    <property type="term" value="P:L-proline catabolic process to L-glutamate"/>
    <property type="evidence" value="ECO:0007669"/>
    <property type="project" value="InterPro"/>
</dbReference>
<evidence type="ECO:0000256" key="10">
    <source>
        <dbReference type="PIRSR" id="PIRSR000196-2"/>
    </source>
</evidence>
<evidence type="ECO:0000256" key="1">
    <source>
        <dbReference type="ARBA" id="ARBA00004739"/>
    </source>
</evidence>
<dbReference type="Gene3D" id="3.20.20.220">
    <property type="match status" value="1"/>
</dbReference>
<organism evidence="12 13">
    <name type="scientific">Candidatus Nephthysia bennettiae</name>
    <dbReference type="NCBI Taxonomy" id="3127016"/>
    <lineage>
        <taxon>Bacteria</taxon>
        <taxon>Bacillati</taxon>
        <taxon>Candidatus Dormiibacterota</taxon>
        <taxon>Candidatus Dormibacteria</taxon>
        <taxon>Candidatus Dormibacterales</taxon>
        <taxon>Candidatus Dormibacteraceae</taxon>
        <taxon>Candidatus Nephthysia</taxon>
    </lineage>
</organism>
<dbReference type="EMBL" id="JAEKNR010000022">
    <property type="protein sequence ID" value="MBJ7596747.1"/>
    <property type="molecule type" value="Genomic_DNA"/>
</dbReference>
<protein>
    <recommendedName>
        <fullName evidence="2">proline dehydrogenase</fullName>
        <ecNumber evidence="2">1.5.5.2</ecNumber>
    </recommendedName>
</protein>
<feature type="binding site" evidence="10">
    <location>
        <begin position="185"/>
        <end position="187"/>
    </location>
    <ligand>
        <name>FAD</name>
        <dbReference type="ChEBI" id="CHEBI:57692"/>
    </ligand>
</feature>
<evidence type="ECO:0000313" key="13">
    <source>
        <dbReference type="Proteomes" id="UP000612893"/>
    </source>
</evidence>
<keyword evidence="4 10" id="KW-0547">Nucleotide-binding</keyword>
<feature type="binding site" evidence="10">
    <location>
        <position position="133"/>
    </location>
    <ligand>
        <name>FAD</name>
        <dbReference type="ChEBI" id="CHEBI:57692"/>
    </ligand>
</feature>
<evidence type="ECO:0000259" key="11">
    <source>
        <dbReference type="Pfam" id="PF01619"/>
    </source>
</evidence>
<evidence type="ECO:0000256" key="7">
    <source>
        <dbReference type="ARBA" id="ARBA00023062"/>
    </source>
</evidence>
<comment type="catalytic activity">
    <reaction evidence="8">
        <text>L-proline + a quinone = (S)-1-pyrroline-5-carboxylate + a quinol + H(+)</text>
        <dbReference type="Rhea" id="RHEA:23784"/>
        <dbReference type="ChEBI" id="CHEBI:15378"/>
        <dbReference type="ChEBI" id="CHEBI:17388"/>
        <dbReference type="ChEBI" id="CHEBI:24646"/>
        <dbReference type="ChEBI" id="CHEBI:60039"/>
        <dbReference type="ChEBI" id="CHEBI:132124"/>
        <dbReference type="EC" id="1.5.5.2"/>
    </reaction>
</comment>
<evidence type="ECO:0000313" key="12">
    <source>
        <dbReference type="EMBL" id="MBJ7596747.1"/>
    </source>
</evidence>
<dbReference type="SUPFAM" id="SSF51730">
    <property type="entry name" value="FAD-linked oxidoreductase"/>
    <property type="match status" value="1"/>
</dbReference>
<keyword evidence="7" id="KW-0642">Proline metabolism</keyword>
<accession>A0A934K3P2</accession>
<dbReference type="PANTHER" id="PTHR13914:SF0">
    <property type="entry name" value="PROLINE DEHYDROGENASE 1, MITOCHONDRIAL"/>
    <property type="match status" value="1"/>
</dbReference>
<keyword evidence="6" id="KW-0560">Oxidoreductase</keyword>
<evidence type="ECO:0000256" key="5">
    <source>
        <dbReference type="ARBA" id="ARBA00022827"/>
    </source>
</evidence>
<evidence type="ECO:0000256" key="3">
    <source>
        <dbReference type="ARBA" id="ARBA00022630"/>
    </source>
</evidence>
<dbReference type="EC" id="1.5.5.2" evidence="2"/>
<gene>
    <name evidence="12" type="ORF">JF922_01485</name>
</gene>
<feature type="binding site" evidence="9">
    <location>
        <position position="286"/>
    </location>
    <ligand>
        <name>substrate</name>
    </ligand>
</feature>
<dbReference type="GO" id="GO:0004657">
    <property type="term" value="F:proline dehydrogenase activity"/>
    <property type="evidence" value="ECO:0007669"/>
    <property type="project" value="UniProtKB-EC"/>
</dbReference>
<comment type="caution">
    <text evidence="12">The sequence shown here is derived from an EMBL/GenBank/DDBJ whole genome shotgun (WGS) entry which is preliminary data.</text>
</comment>
<dbReference type="RefSeq" id="WP_338198577.1">
    <property type="nucleotide sequence ID" value="NZ_JAEKNR010000022.1"/>
</dbReference>
<dbReference type="InterPro" id="IPR029041">
    <property type="entry name" value="FAD-linked_oxidoreductase-like"/>
</dbReference>
<feature type="binding site" evidence="10">
    <location>
        <position position="161"/>
    </location>
    <ligand>
        <name>FAD</name>
        <dbReference type="ChEBI" id="CHEBI:57692"/>
    </ligand>
</feature>
<proteinExistence type="predicted"/>
<dbReference type="InterPro" id="IPR015659">
    <property type="entry name" value="Proline_oxidase"/>
</dbReference>
<feature type="binding site" evidence="10">
    <location>
        <begin position="224"/>
        <end position="225"/>
    </location>
    <ligand>
        <name>FAD</name>
        <dbReference type="ChEBI" id="CHEBI:57692"/>
    </ligand>
</feature>
<feature type="binding site" evidence="9">
    <location>
        <position position="98"/>
    </location>
    <ligand>
        <name>substrate</name>
    </ligand>
</feature>
<evidence type="ECO:0000256" key="6">
    <source>
        <dbReference type="ARBA" id="ARBA00023002"/>
    </source>
</evidence>
<dbReference type="Proteomes" id="UP000612893">
    <property type="component" value="Unassembled WGS sequence"/>
</dbReference>
<dbReference type="Pfam" id="PF01619">
    <property type="entry name" value="Pro_dh"/>
    <property type="match status" value="1"/>
</dbReference>
<feature type="binding site" evidence="9">
    <location>
        <position position="287"/>
    </location>
    <ligand>
        <name>substrate</name>
    </ligand>
</feature>
<reference evidence="12" key="1">
    <citation type="submission" date="2020-10" db="EMBL/GenBank/DDBJ databases">
        <title>Ca. Dormibacterota MAGs.</title>
        <authorList>
            <person name="Montgomery K."/>
        </authorList>
    </citation>
    <scope>NUCLEOTIDE SEQUENCE [LARGE SCALE GENOMIC DNA]</scope>
    <source>
        <strain evidence="12">SC8812_S17_10</strain>
    </source>
</reference>
<name>A0A934K3P2_9BACT</name>
<keyword evidence="3" id="KW-0285">Flavoprotein</keyword>
<dbReference type="AlphaFoldDB" id="A0A934K3P2"/>
<sequence length="305" mass="34287">MSVTRRALLWLGGRRGAQGIVQRTPLSRSVVRRFVAGDTLDAALSAIVSLNRSGIGGILDELGEGVRGTAEAEQAHSDYANALEAAKRRRVDTAVTVKLTQLGLLVDREGCERRLASLSDQAETVGLRLEIDMEQSDLVDATLEVYRRLVASRPPPRLAVQAYLHRTPDDLRVLAELKAPIRLVKGAYAEPEERALQRPEEISDRYRELSEWLFDNHPDPALGTHDGAMIGFAQRAARRRGLDRRGFEIQMLYGVRRELQQELADAGYRVRTYVPYGSAWYPYLVRRLAERPANLRFFARSLLRG</sequence>
<evidence type="ECO:0000256" key="2">
    <source>
        <dbReference type="ARBA" id="ARBA00012695"/>
    </source>
</evidence>
<keyword evidence="5 10" id="KW-0274">FAD</keyword>